<dbReference type="InterPro" id="IPR034593">
    <property type="entry name" value="DgoD-like"/>
</dbReference>
<dbReference type="Gene3D" id="3.20.20.120">
    <property type="entry name" value="Enolase-like C-terminal domain"/>
    <property type="match status" value="1"/>
</dbReference>
<dbReference type="AlphaFoldDB" id="A0A4Q2L1M4"/>
<dbReference type="SUPFAM" id="SSF54826">
    <property type="entry name" value="Enolase N-terminal domain-like"/>
    <property type="match status" value="1"/>
</dbReference>
<name>A0A4Q2L1M4_9MICO</name>
<dbReference type="PROSITE" id="PS00908">
    <property type="entry name" value="MR_MLE_1"/>
    <property type="match status" value="1"/>
</dbReference>
<accession>A0A4Q2L1M4</accession>
<organism evidence="3 4">
    <name type="scientific">Agromyces albus</name>
    <dbReference type="NCBI Taxonomy" id="205332"/>
    <lineage>
        <taxon>Bacteria</taxon>
        <taxon>Bacillati</taxon>
        <taxon>Actinomycetota</taxon>
        <taxon>Actinomycetes</taxon>
        <taxon>Micrococcales</taxon>
        <taxon>Microbacteriaceae</taxon>
        <taxon>Agromyces</taxon>
    </lineage>
</organism>
<dbReference type="OrthoDB" id="9802699at2"/>
<dbReference type="PANTHER" id="PTHR48080:SF2">
    <property type="entry name" value="D-GALACTONATE DEHYDRATASE"/>
    <property type="match status" value="1"/>
</dbReference>
<dbReference type="RefSeq" id="WP_129520814.1">
    <property type="nucleotide sequence ID" value="NZ_SDPN01000016.1"/>
</dbReference>
<keyword evidence="4" id="KW-1185">Reference proteome</keyword>
<dbReference type="EMBL" id="SDPN01000016">
    <property type="protein sequence ID" value="RXZ70273.1"/>
    <property type="molecule type" value="Genomic_DNA"/>
</dbReference>
<protein>
    <submittedName>
        <fullName evidence="3">Mandelate racemase/muconate lactonizing enzyme family protein</fullName>
    </submittedName>
</protein>
<dbReference type="SFLD" id="SFLDG00179">
    <property type="entry name" value="mandelate_racemase"/>
    <property type="match status" value="1"/>
</dbReference>
<dbReference type="SFLD" id="SFLDS00001">
    <property type="entry name" value="Enolase"/>
    <property type="match status" value="1"/>
</dbReference>
<dbReference type="Gene3D" id="3.30.390.10">
    <property type="entry name" value="Enolase-like, N-terminal domain"/>
    <property type="match status" value="1"/>
</dbReference>
<evidence type="ECO:0000313" key="4">
    <source>
        <dbReference type="Proteomes" id="UP000293865"/>
    </source>
</evidence>
<evidence type="ECO:0000259" key="2">
    <source>
        <dbReference type="SMART" id="SM00922"/>
    </source>
</evidence>
<gene>
    <name evidence="3" type="ORF">ESP51_10285</name>
</gene>
<dbReference type="InterPro" id="IPR036849">
    <property type="entry name" value="Enolase-like_C_sf"/>
</dbReference>
<dbReference type="InterPro" id="IPR029017">
    <property type="entry name" value="Enolase-like_N"/>
</dbReference>
<dbReference type="GO" id="GO:0016829">
    <property type="term" value="F:lyase activity"/>
    <property type="evidence" value="ECO:0007669"/>
    <property type="project" value="UniProtKB-KW"/>
</dbReference>
<sequence>MSTVAPAIRGDVAPSSRPELRISDIEVLQIDDGGVMMMVVVHTDGGVFGVGEVGLRSRQLASRGAIEHFKPLLLGQDPFRTEHLWQVMARSGFYPADRALMSAISAIDIALWDIKGKALGLPIYELLGGAARDRVQCYRHIVGNNDAQLIESAHAALEEGWTVVRFGVPSEGNIIDSRRATRSSIQSCEALRSEFGDRIDMILDVHTRLDLGDATNLCRELEPVDMYFVEDPLRWENTTIYDTLRQRTTVPLAAGEHAASKWDIRHLIENDAVDFARFDLCIVGGLTEAKKIAGWCETHHIRTATHNPLGPIATAASFQLNLTLPAFGIQEQYQIPGTRVNDVFPVQMHMDGEWMLPTSAPGLGLEVDLDAARAHRAEIVPMPELRRPDGSVANW</sequence>
<dbReference type="SUPFAM" id="SSF51604">
    <property type="entry name" value="Enolase C-terminal domain-like"/>
    <property type="match status" value="1"/>
</dbReference>
<dbReference type="InterPro" id="IPR029065">
    <property type="entry name" value="Enolase_C-like"/>
</dbReference>
<comment type="caution">
    <text evidence="3">The sequence shown here is derived from an EMBL/GenBank/DDBJ whole genome shotgun (WGS) entry which is preliminary data.</text>
</comment>
<dbReference type="SMART" id="SM00922">
    <property type="entry name" value="MR_MLE"/>
    <property type="match status" value="1"/>
</dbReference>
<dbReference type="GO" id="GO:0009063">
    <property type="term" value="P:amino acid catabolic process"/>
    <property type="evidence" value="ECO:0007669"/>
    <property type="project" value="InterPro"/>
</dbReference>
<dbReference type="InterPro" id="IPR018110">
    <property type="entry name" value="Mandel_Rmase/mucon_lact_enz_CS"/>
</dbReference>
<dbReference type="Pfam" id="PF13378">
    <property type="entry name" value="MR_MLE_C"/>
    <property type="match status" value="1"/>
</dbReference>
<reference evidence="3 4" key="1">
    <citation type="submission" date="2019-01" db="EMBL/GenBank/DDBJ databases">
        <title>Agromyces.</title>
        <authorList>
            <person name="Li J."/>
        </authorList>
    </citation>
    <scope>NUCLEOTIDE SEQUENCE [LARGE SCALE GENOMIC DNA]</scope>
    <source>
        <strain evidence="3 4">DSM 15934</strain>
    </source>
</reference>
<keyword evidence="1" id="KW-0456">Lyase</keyword>
<feature type="domain" description="Mandelate racemase/muconate lactonizing enzyme C-terminal" evidence="2">
    <location>
        <begin position="146"/>
        <end position="251"/>
    </location>
</feature>
<dbReference type="InterPro" id="IPR013341">
    <property type="entry name" value="Mandelate_racemase_N_dom"/>
</dbReference>
<evidence type="ECO:0000313" key="3">
    <source>
        <dbReference type="EMBL" id="RXZ70273.1"/>
    </source>
</evidence>
<dbReference type="CDD" id="cd03316">
    <property type="entry name" value="MR_like"/>
    <property type="match status" value="1"/>
</dbReference>
<dbReference type="InterPro" id="IPR013342">
    <property type="entry name" value="Mandelate_racemase_C"/>
</dbReference>
<dbReference type="PANTHER" id="PTHR48080">
    <property type="entry name" value="D-GALACTONATE DEHYDRATASE-RELATED"/>
    <property type="match status" value="1"/>
</dbReference>
<evidence type="ECO:0000256" key="1">
    <source>
        <dbReference type="ARBA" id="ARBA00023239"/>
    </source>
</evidence>
<dbReference type="Proteomes" id="UP000293865">
    <property type="component" value="Unassembled WGS sequence"/>
</dbReference>
<dbReference type="Pfam" id="PF02746">
    <property type="entry name" value="MR_MLE_N"/>
    <property type="match status" value="1"/>
</dbReference>
<proteinExistence type="predicted"/>